<keyword evidence="2" id="KW-0489">Methyltransferase</keyword>
<dbReference type="CDD" id="cd02440">
    <property type="entry name" value="AdoMet_MTases"/>
    <property type="match status" value="1"/>
</dbReference>
<gene>
    <name evidence="2" type="ORF">ACFQ1M_13220</name>
</gene>
<evidence type="ECO:0000256" key="1">
    <source>
        <dbReference type="ARBA" id="ARBA00022679"/>
    </source>
</evidence>
<dbReference type="PANTHER" id="PTHR43861">
    <property type="entry name" value="TRANS-ACONITATE 2-METHYLTRANSFERASE-RELATED"/>
    <property type="match status" value="1"/>
</dbReference>
<dbReference type="GO" id="GO:0102208">
    <property type="term" value="F:2-polyprenyl-6-hydroxyphenol methylase activity"/>
    <property type="evidence" value="ECO:0007669"/>
    <property type="project" value="UniProtKB-EC"/>
</dbReference>
<dbReference type="RefSeq" id="WP_386408969.1">
    <property type="nucleotide sequence ID" value="NZ_JBHTJH010000017.1"/>
</dbReference>
<dbReference type="SUPFAM" id="SSF53335">
    <property type="entry name" value="S-adenosyl-L-methionine-dependent methyltransferases"/>
    <property type="match status" value="1"/>
</dbReference>
<dbReference type="EC" id="2.1.1.64" evidence="2"/>
<reference evidence="3" key="1">
    <citation type="journal article" date="2019" name="Int. J. Syst. Evol. Microbiol.">
        <title>The Global Catalogue of Microorganisms (GCM) 10K type strain sequencing project: providing services to taxonomists for standard genome sequencing and annotation.</title>
        <authorList>
            <consortium name="The Broad Institute Genomics Platform"/>
            <consortium name="The Broad Institute Genome Sequencing Center for Infectious Disease"/>
            <person name="Wu L."/>
            <person name="Ma J."/>
        </authorList>
    </citation>
    <scope>NUCLEOTIDE SEQUENCE [LARGE SCALE GENOMIC DNA]</scope>
    <source>
        <strain evidence="3">CCUG 62952</strain>
    </source>
</reference>
<evidence type="ECO:0000313" key="3">
    <source>
        <dbReference type="Proteomes" id="UP001596978"/>
    </source>
</evidence>
<name>A0ABW3D012_9FLAO</name>
<comment type="caution">
    <text evidence="2">The sequence shown here is derived from an EMBL/GenBank/DDBJ whole genome shotgun (WGS) entry which is preliminary data.</text>
</comment>
<keyword evidence="1 2" id="KW-0808">Transferase</keyword>
<dbReference type="Pfam" id="PF13489">
    <property type="entry name" value="Methyltransf_23"/>
    <property type="match status" value="1"/>
</dbReference>
<dbReference type="EMBL" id="JBHTJH010000017">
    <property type="protein sequence ID" value="MFD0863170.1"/>
    <property type="molecule type" value="Genomic_DNA"/>
</dbReference>
<dbReference type="GO" id="GO:0032259">
    <property type="term" value="P:methylation"/>
    <property type="evidence" value="ECO:0007669"/>
    <property type="project" value="UniProtKB-KW"/>
</dbReference>
<dbReference type="InterPro" id="IPR029063">
    <property type="entry name" value="SAM-dependent_MTases_sf"/>
</dbReference>
<keyword evidence="3" id="KW-1185">Reference proteome</keyword>
<dbReference type="PANTHER" id="PTHR43861:SF3">
    <property type="entry name" value="PUTATIVE (AFU_ORTHOLOGUE AFUA_2G14390)-RELATED"/>
    <property type="match status" value="1"/>
</dbReference>
<proteinExistence type="predicted"/>
<dbReference type="GO" id="GO:0061542">
    <property type="term" value="F:3-demethylubiquinol 3-O-methyltransferase activity"/>
    <property type="evidence" value="ECO:0007669"/>
    <property type="project" value="UniProtKB-EC"/>
</dbReference>
<evidence type="ECO:0000313" key="2">
    <source>
        <dbReference type="EMBL" id="MFD0863170.1"/>
    </source>
</evidence>
<dbReference type="Gene3D" id="3.40.50.150">
    <property type="entry name" value="Vaccinia Virus protein VP39"/>
    <property type="match status" value="1"/>
</dbReference>
<sequence>MVDHSNEEIFLSCKDHTVSGEIFQLLKNKELDMLVTSPKPTAEKLPSYYQSEDYISHTDAKRSIFEKVYHLVKKYALAKKVRTITRYQKQKGQLLDIGAGTGDFLREAKKRGWDIAGIEPDEQARALAGKKGIELQKNTQHLDDECFDAITMWHVLEHVPDLEKQILELKRLLKKDGTIFIAVPNFNSYDANHYKEFWAAYDVPRHLWHFSKKSIAILFEKYQMQIIQILPMKFDAYYVSLLSEKYKTGKMNTIKAFLTGVKSNLTATSSGEYSSLIYIIEKKELGN</sequence>
<dbReference type="Proteomes" id="UP001596978">
    <property type="component" value="Unassembled WGS sequence"/>
</dbReference>
<organism evidence="2 3">
    <name type="scientific">Sungkyunkwania multivorans</name>
    <dbReference type="NCBI Taxonomy" id="1173618"/>
    <lineage>
        <taxon>Bacteria</taxon>
        <taxon>Pseudomonadati</taxon>
        <taxon>Bacteroidota</taxon>
        <taxon>Flavobacteriia</taxon>
        <taxon>Flavobacteriales</taxon>
        <taxon>Flavobacteriaceae</taxon>
        <taxon>Sungkyunkwania</taxon>
    </lineage>
</organism>
<protein>
    <submittedName>
        <fullName evidence="2">Class I SAM-dependent methyltransferase</fullName>
        <ecNumber evidence="2">2.1.1.222</ecNumber>
        <ecNumber evidence="2">2.1.1.64</ecNumber>
    </submittedName>
</protein>
<accession>A0ABW3D012</accession>
<dbReference type="EC" id="2.1.1.222" evidence="2"/>